<gene>
    <name evidence="1" type="ORF">DVH24_016307</name>
</gene>
<dbReference type="Proteomes" id="UP000290289">
    <property type="component" value="Chromosome 15"/>
</dbReference>
<accession>A0A498HVE9</accession>
<evidence type="ECO:0000313" key="1">
    <source>
        <dbReference type="EMBL" id="RXH73485.1"/>
    </source>
</evidence>
<keyword evidence="2" id="KW-1185">Reference proteome</keyword>
<dbReference type="EMBL" id="RDQH01000341">
    <property type="protein sequence ID" value="RXH73485.1"/>
    <property type="molecule type" value="Genomic_DNA"/>
</dbReference>
<evidence type="ECO:0000313" key="2">
    <source>
        <dbReference type="Proteomes" id="UP000290289"/>
    </source>
</evidence>
<reference evidence="1" key="1">
    <citation type="submission" date="2018-10" db="EMBL/GenBank/DDBJ databases">
        <title>A high-quality apple genome assembly.</title>
        <authorList>
            <person name="Hu J."/>
        </authorList>
    </citation>
    <scope>NUCLEOTIDE SEQUENCE [LARGE SCALE GENOMIC DNA]</scope>
    <source>
        <tissue evidence="1">Young leaf</tissue>
    </source>
</reference>
<proteinExistence type="predicted"/>
<sequence>MASTNATSELRGVEKLVSLLDEIADWDASRKTQSSQERELPLLLDVLEAICVGPEHPRSAFDGLVMQMTMTTRKKKALMRMMRTYLWDAFP</sequence>
<protein>
    <submittedName>
        <fullName evidence="1">Uncharacterized protein</fullName>
    </submittedName>
</protein>
<organism evidence="1 2">
    <name type="scientific">Malus domestica</name>
    <name type="common">Apple</name>
    <name type="synonym">Pyrus malus</name>
    <dbReference type="NCBI Taxonomy" id="3750"/>
    <lineage>
        <taxon>Eukaryota</taxon>
        <taxon>Viridiplantae</taxon>
        <taxon>Streptophyta</taxon>
        <taxon>Embryophyta</taxon>
        <taxon>Tracheophyta</taxon>
        <taxon>Spermatophyta</taxon>
        <taxon>Magnoliopsida</taxon>
        <taxon>eudicotyledons</taxon>
        <taxon>Gunneridae</taxon>
        <taxon>Pentapetalae</taxon>
        <taxon>rosids</taxon>
        <taxon>fabids</taxon>
        <taxon>Rosales</taxon>
        <taxon>Rosaceae</taxon>
        <taxon>Amygdaloideae</taxon>
        <taxon>Maleae</taxon>
        <taxon>Malus</taxon>
    </lineage>
</organism>
<dbReference type="AlphaFoldDB" id="A0A498HVE9"/>
<name>A0A498HVE9_MALDO</name>
<comment type="caution">
    <text evidence="1">The sequence shown here is derived from an EMBL/GenBank/DDBJ whole genome shotgun (WGS) entry which is preliminary data.</text>
</comment>